<dbReference type="Gramene" id="PNT61890">
    <property type="protein sequence ID" value="PNT61890"/>
    <property type="gene ID" value="BRADI_5g22423v3"/>
</dbReference>
<dbReference type="Pfam" id="PF24570">
    <property type="entry name" value="BACK_BPM_SPOP"/>
    <property type="match status" value="1"/>
</dbReference>
<dbReference type="SUPFAM" id="SSF49599">
    <property type="entry name" value="TRAF domain-like"/>
    <property type="match status" value="1"/>
</dbReference>
<accession>A0A2K2CIM9</accession>
<comment type="pathway">
    <text evidence="1">Protein modification; protein ubiquitination.</text>
</comment>
<gene>
    <name evidence="4" type="ORF">BRADI_5g22423v3</name>
</gene>
<reference evidence="4" key="2">
    <citation type="submission" date="2017-06" db="EMBL/GenBank/DDBJ databases">
        <title>WGS assembly of Brachypodium distachyon.</title>
        <authorList>
            <consortium name="The International Brachypodium Initiative"/>
            <person name="Lucas S."/>
            <person name="Harmon-Smith M."/>
            <person name="Lail K."/>
            <person name="Tice H."/>
            <person name="Grimwood J."/>
            <person name="Bruce D."/>
            <person name="Barry K."/>
            <person name="Shu S."/>
            <person name="Lindquist E."/>
            <person name="Wang M."/>
            <person name="Pitluck S."/>
            <person name="Vogel J.P."/>
            <person name="Garvin D.F."/>
            <person name="Mockler T.C."/>
            <person name="Schmutz J."/>
            <person name="Rokhsar D."/>
            <person name="Bevan M.W."/>
        </authorList>
    </citation>
    <scope>NUCLEOTIDE SEQUENCE</scope>
    <source>
        <strain evidence="4">Bd21</strain>
    </source>
</reference>
<evidence type="ECO:0000256" key="1">
    <source>
        <dbReference type="ARBA" id="ARBA00004906"/>
    </source>
</evidence>
<dbReference type="PANTHER" id="PTHR26379">
    <property type="entry name" value="BTB/POZ AND MATH DOMAIN-CONTAINING PROTEIN 1"/>
    <property type="match status" value="1"/>
</dbReference>
<dbReference type="InterPro" id="IPR056423">
    <property type="entry name" value="BACK_BPM_SPOP"/>
</dbReference>
<evidence type="ECO:0000313" key="4">
    <source>
        <dbReference type="EMBL" id="PNT61890.1"/>
    </source>
</evidence>
<dbReference type="EnsemblPlants" id="PNT61890">
    <property type="protein sequence ID" value="PNT61890"/>
    <property type="gene ID" value="BRADI_5g22423v3"/>
</dbReference>
<dbReference type="Pfam" id="PF22486">
    <property type="entry name" value="MATH_2"/>
    <property type="match status" value="1"/>
</dbReference>
<dbReference type="Proteomes" id="UP000008810">
    <property type="component" value="Chromosome 5"/>
</dbReference>
<dbReference type="InterPro" id="IPR008974">
    <property type="entry name" value="TRAF-like"/>
</dbReference>
<dbReference type="PROSITE" id="PS50144">
    <property type="entry name" value="MATH"/>
    <property type="match status" value="1"/>
</dbReference>
<reference evidence="4 5" key="1">
    <citation type="journal article" date="2010" name="Nature">
        <title>Genome sequencing and analysis of the model grass Brachypodium distachyon.</title>
        <authorList>
            <consortium name="International Brachypodium Initiative"/>
        </authorList>
    </citation>
    <scope>NUCLEOTIDE SEQUENCE [LARGE SCALE GENOMIC DNA]</scope>
    <source>
        <strain evidence="4 5">Bd21</strain>
    </source>
</reference>
<dbReference type="InterPro" id="IPR011333">
    <property type="entry name" value="SKP1/BTB/POZ_sf"/>
</dbReference>
<dbReference type="InterPro" id="IPR002083">
    <property type="entry name" value="MATH/TRAF_dom"/>
</dbReference>
<dbReference type="CDD" id="cd00121">
    <property type="entry name" value="MATH"/>
    <property type="match status" value="1"/>
</dbReference>
<evidence type="ECO:0000313" key="6">
    <source>
        <dbReference type="Proteomes" id="UP000008810"/>
    </source>
</evidence>
<comment type="similarity">
    <text evidence="2">Belongs to the Tdpoz family.</text>
</comment>
<dbReference type="InterPro" id="IPR000210">
    <property type="entry name" value="BTB/POZ_dom"/>
</dbReference>
<evidence type="ECO:0000259" key="3">
    <source>
        <dbReference type="PROSITE" id="PS50144"/>
    </source>
</evidence>
<dbReference type="PANTHER" id="PTHR26379:SF388">
    <property type="entry name" value="OS04G0625700 PROTEIN"/>
    <property type="match status" value="1"/>
</dbReference>
<dbReference type="AlphaFoldDB" id="A0A2K2CIM9"/>
<name>A0A2K2CIM9_BRADI</name>
<dbReference type="Pfam" id="PF00651">
    <property type="entry name" value="BTB"/>
    <property type="match status" value="1"/>
</dbReference>
<dbReference type="OrthoDB" id="546239at2759"/>
<dbReference type="Gene3D" id="2.60.210.10">
    <property type="entry name" value="Apoptosis, Tumor Necrosis Factor Receptor Associated Protein 2, Chain A"/>
    <property type="match status" value="1"/>
</dbReference>
<reference evidence="5" key="3">
    <citation type="submission" date="2018-08" db="UniProtKB">
        <authorList>
            <consortium name="EnsemblPlants"/>
        </authorList>
    </citation>
    <scope>IDENTIFICATION</scope>
    <source>
        <strain evidence="5">cv. Bd21</strain>
    </source>
</reference>
<evidence type="ECO:0000256" key="2">
    <source>
        <dbReference type="ARBA" id="ARBA00010846"/>
    </source>
</evidence>
<sequence>MHHGVRERDAQFRCEQLPAAQGHGVRRVRRLERLFRVGGYDWEIRFYPDGTNTSCGGSASCFLRYLNQADEARAKFRLEMLEKKQGQEPPPQLVASHGVVEHNFSPASNDWGYARFVSRSDLKSASRQKSDLGFTIRCVLTVRNESPAMELPGHLEQMLVDGPGADVTFRVGRRPDPHGASGGPVARVPGPALWAHGGEGHGPRRGRRLEPAVFRMMLHYIYTDSLPPYNGNNNGEGCNCNSGAAVMQHLLVAADRYGLDRLKLMCEEELCKRIDVETVLTMLALARQRHCGRLKSACLAFMASSAEVLAAVVETDGFNEHLKACCRPLALEGSLEDNGQP</sequence>
<evidence type="ECO:0000313" key="5">
    <source>
        <dbReference type="EnsemblPlants" id="PNT61890"/>
    </source>
</evidence>
<dbReference type="EMBL" id="CM000884">
    <property type="protein sequence ID" value="PNT61890.1"/>
    <property type="molecule type" value="Genomic_DNA"/>
</dbReference>
<dbReference type="InParanoid" id="A0A2K2CIM9"/>
<protein>
    <recommendedName>
        <fullName evidence="3">MATH domain-containing protein</fullName>
    </recommendedName>
</protein>
<dbReference type="Gene3D" id="3.30.710.10">
    <property type="entry name" value="Potassium Channel Kv1.1, Chain A"/>
    <property type="match status" value="1"/>
</dbReference>
<proteinExistence type="inferred from homology"/>
<dbReference type="GO" id="GO:0016567">
    <property type="term" value="P:protein ubiquitination"/>
    <property type="evidence" value="ECO:0007669"/>
    <property type="project" value="InterPro"/>
</dbReference>
<dbReference type="InterPro" id="IPR045005">
    <property type="entry name" value="BPM1-6"/>
</dbReference>
<keyword evidence="6" id="KW-1185">Reference proteome</keyword>
<dbReference type="SUPFAM" id="SSF54695">
    <property type="entry name" value="POZ domain"/>
    <property type="match status" value="1"/>
</dbReference>
<organism evidence="4">
    <name type="scientific">Brachypodium distachyon</name>
    <name type="common">Purple false brome</name>
    <name type="synonym">Trachynia distachya</name>
    <dbReference type="NCBI Taxonomy" id="15368"/>
    <lineage>
        <taxon>Eukaryota</taxon>
        <taxon>Viridiplantae</taxon>
        <taxon>Streptophyta</taxon>
        <taxon>Embryophyta</taxon>
        <taxon>Tracheophyta</taxon>
        <taxon>Spermatophyta</taxon>
        <taxon>Magnoliopsida</taxon>
        <taxon>Liliopsida</taxon>
        <taxon>Poales</taxon>
        <taxon>Poaceae</taxon>
        <taxon>BOP clade</taxon>
        <taxon>Pooideae</taxon>
        <taxon>Stipodae</taxon>
        <taxon>Brachypodieae</taxon>
        <taxon>Brachypodium</taxon>
    </lineage>
</organism>
<feature type="domain" description="MATH" evidence="3">
    <location>
        <begin position="7"/>
        <end position="146"/>
    </location>
</feature>
<dbReference type="Gene3D" id="6.10.250.3030">
    <property type="match status" value="1"/>
</dbReference>